<dbReference type="InterPro" id="IPR008707">
    <property type="entry name" value="B-propeller_PilY1"/>
</dbReference>
<dbReference type="AlphaFoldDB" id="A0A6M2BWB8"/>
<reference evidence="4 5" key="1">
    <citation type="journal article" date="2014" name="Int. J. Syst. Evol. Microbiol.">
        <title>Solimonas terrae sp. nov., isolated from soil.</title>
        <authorList>
            <person name="Kim S.J."/>
            <person name="Moon J.Y."/>
            <person name="Weon H.Y."/>
            <person name="Ahn J.H."/>
            <person name="Chen W.M."/>
            <person name="Kwon S.W."/>
        </authorList>
    </citation>
    <scope>NUCLEOTIDE SEQUENCE [LARGE SCALE GENOMIC DNA]</scope>
    <source>
        <strain evidence="4 5">KIS83-12</strain>
    </source>
</reference>
<evidence type="ECO:0000259" key="3">
    <source>
        <dbReference type="Pfam" id="PF05567"/>
    </source>
</evidence>
<sequence>MYYWLSDLRTNLDNEVPTSTEDPAFWQHMSTFTLGLGFSPTGITPSGTTVDQIFNWANGGAAISGFSWPQPSSDSIYNITDMAHAAVNGHGGFYSATSPDAFASALTDALKRVNERIGSGASLAANSTKLETGTVTYQATYYTGKWKGDLKAFTVNPSTGAISPTPSWTASTVLPSASSRVIKTYNPSAASGSQFVDFTAGATTTTAPPNLSSTQKTALGASAAEQNAVIAYLRGDASNEEKNGGTYRNRDTALGDIVDSQPVYVGAPDANAFFGKTFSGSSSYTTFAANKLNRSPRIYVAANDGMLHSFNASTGAEVFAYLPNAVILAGIKDLSDTNYGGTSLPHKYFNDGELTVADVYYSSAWHTVLVGTSGRGTAKAIYAFDITDPATPAFLWERSAGDGLTNSNYIGQIVGKPVIAQTADGSWSVLLGNGYNSTSDTAALLQFAITTGSLTVRTTSATTGNGLAGPAVWMNDATNGISTNAYAGDLTGTVWSFALSGTTGSTLFNAVDSTGAAQPITAGILAGKDPDTGALWLFFGTGKYLTQTNLADLSVQTWYGIIAQAGPSQPTNLVTHLSSGRSYLRQRSVVAEVASSDTSLGARAISAATAGDMANKSGWYVDLVPPSGTGKGERMVTPNQFQGSLLIGTSRVPESSDPCNPSGSGWIMAVNPFTGTANSTFFDINGDGLFDKDSDGNSNNSDKITDSSGNVYVVAGVGFSSVPNNPIFVGNTMLISFDNASTGDVGTKGSVGTLERLSWRELLGQ</sequence>
<dbReference type="Proteomes" id="UP000472676">
    <property type="component" value="Unassembled WGS sequence"/>
</dbReference>
<dbReference type="GO" id="GO:0046872">
    <property type="term" value="F:metal ion binding"/>
    <property type="evidence" value="ECO:0007669"/>
    <property type="project" value="UniProtKB-KW"/>
</dbReference>
<keyword evidence="1" id="KW-0479">Metal-binding</keyword>
<gene>
    <name evidence="4" type="ORF">G7Y85_16015</name>
</gene>
<name>A0A6M2BWB8_9GAMM</name>
<evidence type="ECO:0000313" key="4">
    <source>
        <dbReference type="EMBL" id="NGY06279.1"/>
    </source>
</evidence>
<feature type="domain" description="PilY1 beta-propeller" evidence="3">
    <location>
        <begin position="254"/>
        <end position="500"/>
    </location>
</feature>
<evidence type="ECO:0000313" key="5">
    <source>
        <dbReference type="Proteomes" id="UP000472676"/>
    </source>
</evidence>
<evidence type="ECO:0000256" key="2">
    <source>
        <dbReference type="ARBA" id="ARBA00022837"/>
    </source>
</evidence>
<protein>
    <recommendedName>
        <fullName evidence="3">PilY1 beta-propeller domain-containing protein</fullName>
    </recommendedName>
</protein>
<organism evidence="4 5">
    <name type="scientific">Solimonas terrae</name>
    <dbReference type="NCBI Taxonomy" id="1396819"/>
    <lineage>
        <taxon>Bacteria</taxon>
        <taxon>Pseudomonadati</taxon>
        <taxon>Pseudomonadota</taxon>
        <taxon>Gammaproteobacteria</taxon>
        <taxon>Nevskiales</taxon>
        <taxon>Nevskiaceae</taxon>
        <taxon>Solimonas</taxon>
    </lineage>
</organism>
<evidence type="ECO:0000256" key="1">
    <source>
        <dbReference type="ARBA" id="ARBA00022723"/>
    </source>
</evidence>
<proteinExistence type="predicted"/>
<accession>A0A6M2BWB8</accession>
<comment type="caution">
    <text evidence="4">The sequence shown here is derived from an EMBL/GenBank/DDBJ whole genome shotgun (WGS) entry which is preliminary data.</text>
</comment>
<dbReference type="EMBL" id="JAAMOW010000008">
    <property type="protein sequence ID" value="NGY06279.1"/>
    <property type="molecule type" value="Genomic_DNA"/>
</dbReference>
<keyword evidence="2" id="KW-0106">Calcium</keyword>
<dbReference type="Pfam" id="PF05567">
    <property type="entry name" value="T4P_PilY1"/>
    <property type="match status" value="1"/>
</dbReference>
<keyword evidence="5" id="KW-1185">Reference proteome</keyword>